<evidence type="ECO:0000313" key="5">
    <source>
        <dbReference type="Proteomes" id="UP000176244"/>
    </source>
</evidence>
<dbReference type="Pfam" id="PF10114">
    <property type="entry name" value="PocR"/>
    <property type="match status" value="1"/>
</dbReference>
<dbReference type="CDD" id="cd00077">
    <property type="entry name" value="HDc"/>
    <property type="match status" value="1"/>
</dbReference>
<dbReference type="PROSITE" id="PS50112">
    <property type="entry name" value="PAS"/>
    <property type="match status" value="1"/>
</dbReference>
<dbReference type="Pfam" id="PF13487">
    <property type="entry name" value="HD_5"/>
    <property type="match status" value="1"/>
</dbReference>
<dbReference type="PROSITE" id="PS50113">
    <property type="entry name" value="PAC"/>
    <property type="match status" value="1"/>
</dbReference>
<dbReference type="Pfam" id="PF08448">
    <property type="entry name" value="PAS_4"/>
    <property type="match status" value="1"/>
</dbReference>
<evidence type="ECO:0000259" key="3">
    <source>
        <dbReference type="PROSITE" id="PS51832"/>
    </source>
</evidence>
<dbReference type="SMART" id="SM00471">
    <property type="entry name" value="HDc"/>
    <property type="match status" value="1"/>
</dbReference>
<dbReference type="SUPFAM" id="SSF109604">
    <property type="entry name" value="HD-domain/PDEase-like"/>
    <property type="match status" value="1"/>
</dbReference>
<dbReference type="SUPFAM" id="SSF55785">
    <property type="entry name" value="PYP-like sensor domain (PAS domain)"/>
    <property type="match status" value="1"/>
</dbReference>
<gene>
    <name evidence="4" type="primary">rpfG_2</name>
    <name evidence="4" type="ORF">ACWI_04550</name>
</gene>
<dbReference type="EMBL" id="LKEU01000013">
    <property type="protein sequence ID" value="OFV71981.1"/>
    <property type="molecule type" value="Genomic_DNA"/>
</dbReference>
<dbReference type="InterPro" id="IPR000700">
    <property type="entry name" value="PAS-assoc_C"/>
</dbReference>
<dbReference type="InterPro" id="IPR035965">
    <property type="entry name" value="PAS-like_dom_sf"/>
</dbReference>
<dbReference type="InterPro" id="IPR000014">
    <property type="entry name" value="PAS"/>
</dbReference>
<dbReference type="Gene3D" id="3.30.450.20">
    <property type="entry name" value="PAS domain"/>
    <property type="match status" value="1"/>
</dbReference>
<organism evidence="4 5">
    <name type="scientific">Acetobacterium wieringae</name>
    <dbReference type="NCBI Taxonomy" id="52694"/>
    <lineage>
        <taxon>Bacteria</taxon>
        <taxon>Bacillati</taxon>
        <taxon>Bacillota</taxon>
        <taxon>Clostridia</taxon>
        <taxon>Eubacteriales</taxon>
        <taxon>Eubacteriaceae</taxon>
        <taxon>Acetobacterium</taxon>
    </lineage>
</organism>
<dbReference type="PROSITE" id="PS51832">
    <property type="entry name" value="HD_GYP"/>
    <property type="match status" value="1"/>
</dbReference>
<feature type="domain" description="PAC" evidence="2">
    <location>
        <begin position="288"/>
        <end position="340"/>
    </location>
</feature>
<dbReference type="RefSeq" id="WP_070369824.1">
    <property type="nucleotide sequence ID" value="NZ_LKEU01000013.1"/>
</dbReference>
<keyword evidence="4" id="KW-0378">Hydrolase</keyword>
<dbReference type="STRING" id="52694.ACWI_04550"/>
<comment type="caution">
    <text evidence="4">The sequence shown here is derived from an EMBL/GenBank/DDBJ whole genome shotgun (WGS) entry which is preliminary data.</text>
</comment>
<dbReference type="GO" id="GO:0071111">
    <property type="term" value="F:cyclic-guanylate-specific phosphodiesterase activity"/>
    <property type="evidence" value="ECO:0007669"/>
    <property type="project" value="UniProtKB-EC"/>
</dbReference>
<dbReference type="PANTHER" id="PTHR45228">
    <property type="entry name" value="CYCLIC DI-GMP PHOSPHODIESTERASE TM_0186-RELATED"/>
    <property type="match status" value="1"/>
</dbReference>
<dbReference type="InterPro" id="IPR003607">
    <property type="entry name" value="HD/PDEase_dom"/>
</dbReference>
<dbReference type="AlphaFoldDB" id="A0A1F2PML9"/>
<dbReference type="InterPro" id="IPR013656">
    <property type="entry name" value="PAS_4"/>
</dbReference>
<protein>
    <submittedName>
        <fullName evidence="4">Cyclic di-GMP phosphodiesterase response regulator RpfG</fullName>
        <ecNumber evidence="4">3.1.4.52</ecNumber>
    </submittedName>
</protein>
<reference evidence="4 5" key="1">
    <citation type="submission" date="2015-09" db="EMBL/GenBank/DDBJ databases">
        <title>Genome sequence of Acetobacterium wieringae DSM 1911.</title>
        <authorList>
            <person name="Poehlein A."/>
            <person name="Bengelsdorf F.R."/>
            <person name="Schiel-Bengelsdorf B."/>
            <person name="Duerre P."/>
            <person name="Daniel R."/>
        </authorList>
    </citation>
    <scope>NUCLEOTIDE SEQUENCE [LARGE SCALE GENOMIC DNA]</scope>
    <source>
        <strain evidence="4 5">DSM 1911</strain>
    </source>
</reference>
<evidence type="ECO:0000259" key="2">
    <source>
        <dbReference type="PROSITE" id="PS50113"/>
    </source>
</evidence>
<dbReference type="InterPro" id="IPR037522">
    <property type="entry name" value="HD_GYP_dom"/>
</dbReference>
<sequence>MLLNISAGVPEETKNYFSDPKKLLMEFPTTAVELSLGDVMDATLFQNIMDYFYELTGIPVGIIDMNGNIIVKEGWQDICVNFHRLNPASCKNCLESDFEITKGIEVGEYRSYKCKNNLWDIATPIYLGNQRMGHIYLGQFFYTDESIDYDYFQNQAREFGFDEEAYMAALERVPRFSRRQVETAMKFYTKMASYISQLSFTNIKIHQTMIELYNVMNFQNALMDAVPSPIFYKNKDLVYLGGNKTFEEAIGLAPSDYIGKTVFDISSRELAEAYHQADVELLKTKTPQVYDFQIVSSTGKNKCVIFNKAIFTDQAGEVAGIIGVIQDITEMKQAQEYLQKVNEEIIDTQKEVIYTLGEIIETRSQEAAKHVVRVAEYSHLIGLKYGLNQEDAMLLKIAAPMHDIGKIGIPDHILNKPGPLTREEFDCIKTHTTIGYNIMKKSSHKILKIAGIIALSHHERWDGTGYPQGIAGEQINVFSRIVSVADVFDAVSHKRCYKEAWPLDQVRHYLVEQCGKMFDPRVITLFLDNWEEILMIRSEYSDASS</sequence>
<dbReference type="NCBIfam" id="TIGR00229">
    <property type="entry name" value="sensory_box"/>
    <property type="match status" value="1"/>
</dbReference>
<dbReference type="InterPro" id="IPR052020">
    <property type="entry name" value="Cyclic_di-GMP/3'3'-cGAMP_PDE"/>
</dbReference>
<evidence type="ECO:0000313" key="4">
    <source>
        <dbReference type="EMBL" id="OFV71981.1"/>
    </source>
</evidence>
<dbReference type="Gene3D" id="1.10.3210.10">
    <property type="entry name" value="Hypothetical protein af1432"/>
    <property type="match status" value="1"/>
</dbReference>
<dbReference type="InterPro" id="IPR018771">
    <property type="entry name" value="PocR_dom"/>
</dbReference>
<feature type="domain" description="HD-GYP" evidence="3">
    <location>
        <begin position="345"/>
        <end position="542"/>
    </location>
</feature>
<evidence type="ECO:0000259" key="1">
    <source>
        <dbReference type="PROSITE" id="PS50112"/>
    </source>
</evidence>
<name>A0A1F2PML9_9FIRM</name>
<accession>A0A1F2PML9</accession>
<dbReference type="OrthoDB" id="9804747at2"/>
<dbReference type="EC" id="3.1.4.52" evidence="4"/>
<proteinExistence type="predicted"/>
<dbReference type="Proteomes" id="UP000176244">
    <property type="component" value="Unassembled WGS sequence"/>
</dbReference>
<feature type="domain" description="PAS" evidence="1">
    <location>
        <begin position="222"/>
        <end position="293"/>
    </location>
</feature>
<dbReference type="PANTHER" id="PTHR45228:SF1">
    <property type="entry name" value="CYCLIC DI-GMP PHOSPHODIESTERASE TM_0186"/>
    <property type="match status" value="1"/>
</dbReference>